<gene>
    <name evidence="1" type="ORF">EV148_102317</name>
</gene>
<dbReference type="Proteomes" id="UP000294862">
    <property type="component" value="Unassembled WGS sequence"/>
</dbReference>
<proteinExistence type="predicted"/>
<reference evidence="1 2" key="1">
    <citation type="journal article" date="2015" name="Stand. Genomic Sci.">
        <title>Genomic Encyclopedia of Bacterial and Archaeal Type Strains, Phase III: the genomes of soil and plant-associated and newly described type strains.</title>
        <authorList>
            <person name="Whitman W.B."/>
            <person name="Woyke T."/>
            <person name="Klenk H.P."/>
            <person name="Zhou Y."/>
            <person name="Lilburn T.G."/>
            <person name="Beck B.J."/>
            <person name="De Vos P."/>
            <person name="Vandamme P."/>
            <person name="Eisen J.A."/>
            <person name="Garrity G."/>
            <person name="Hugenholtz P."/>
            <person name="Kyrpides N.C."/>
        </authorList>
    </citation>
    <scope>NUCLEOTIDE SEQUENCE [LARGE SCALE GENOMIC DNA]</scope>
    <source>
        <strain evidence="1 2">A3</strain>
    </source>
</reference>
<dbReference type="OrthoDB" id="8965824at2"/>
<accession>A0A4R2IBS0</accession>
<evidence type="ECO:0000313" key="1">
    <source>
        <dbReference type="EMBL" id="TCO41963.1"/>
    </source>
</evidence>
<sequence>MQAAIVYAKTEAGRAEIGTRQHKLASPVRSLLLLVDGQRDIVQLRRIGETLRAPADAIDQLATLGLIAPLGSAAAAPEPASTVPSPAAQRYITLSGLMSEAVREHLGLRGFMTQLRIERCGSADELLALLPDVTAAIAKARSAEFAQEWERIVRSAIA</sequence>
<organism evidence="1 2">
    <name type="scientific">Dokdonella fugitiva</name>
    <dbReference type="NCBI Taxonomy" id="328517"/>
    <lineage>
        <taxon>Bacteria</taxon>
        <taxon>Pseudomonadati</taxon>
        <taxon>Pseudomonadota</taxon>
        <taxon>Gammaproteobacteria</taxon>
        <taxon>Lysobacterales</taxon>
        <taxon>Rhodanobacteraceae</taxon>
        <taxon>Dokdonella</taxon>
    </lineage>
</organism>
<dbReference type="EMBL" id="SLWQ01000002">
    <property type="protein sequence ID" value="TCO41963.1"/>
    <property type="molecule type" value="Genomic_DNA"/>
</dbReference>
<protein>
    <submittedName>
        <fullName evidence="1">Uncharacterized protein</fullName>
    </submittedName>
</protein>
<comment type="caution">
    <text evidence="1">The sequence shown here is derived from an EMBL/GenBank/DDBJ whole genome shotgun (WGS) entry which is preliminary data.</text>
</comment>
<evidence type="ECO:0000313" key="2">
    <source>
        <dbReference type="Proteomes" id="UP000294862"/>
    </source>
</evidence>
<dbReference type="RefSeq" id="WP_131994858.1">
    <property type="nucleotide sequence ID" value="NZ_JACGXM010000005.1"/>
</dbReference>
<name>A0A4R2IBS0_9GAMM</name>
<keyword evidence="2" id="KW-1185">Reference proteome</keyword>
<dbReference type="AlphaFoldDB" id="A0A4R2IBS0"/>